<comment type="caution">
    <text evidence="2">The sequence shown here is derived from an EMBL/GenBank/DDBJ whole genome shotgun (WGS) entry which is preliminary data.</text>
</comment>
<reference evidence="3" key="1">
    <citation type="journal article" date="2019" name="Int. J. Syst. Evol. Microbiol.">
        <title>The Global Catalogue of Microorganisms (GCM) 10K type strain sequencing project: providing services to taxonomists for standard genome sequencing and annotation.</title>
        <authorList>
            <consortium name="The Broad Institute Genomics Platform"/>
            <consortium name="The Broad Institute Genome Sequencing Center for Infectious Disease"/>
            <person name="Wu L."/>
            <person name="Ma J."/>
        </authorList>
    </citation>
    <scope>NUCLEOTIDE SEQUENCE [LARGE SCALE GENOMIC DNA]</scope>
    <source>
        <strain evidence="3">KCTC 52204</strain>
    </source>
</reference>
<dbReference type="PANTHER" id="PTHR42754:SF1">
    <property type="entry name" value="LIPOPROTEIN"/>
    <property type="match status" value="1"/>
</dbReference>
<dbReference type="PANTHER" id="PTHR42754">
    <property type="entry name" value="ENDOGLUCANASE"/>
    <property type="match status" value="1"/>
</dbReference>
<dbReference type="PROSITE" id="PS50853">
    <property type="entry name" value="FN3"/>
    <property type="match status" value="1"/>
</dbReference>
<dbReference type="InterPro" id="IPR003961">
    <property type="entry name" value="FN3_dom"/>
</dbReference>
<name>A0ABW5K8I6_9FLAO</name>
<evidence type="ECO:0000313" key="3">
    <source>
        <dbReference type="Proteomes" id="UP001597394"/>
    </source>
</evidence>
<dbReference type="SUPFAM" id="SSF50998">
    <property type="entry name" value="Quinoprotein alcohol dehydrogenase-like"/>
    <property type="match status" value="1"/>
</dbReference>
<dbReference type="PROSITE" id="PS51257">
    <property type="entry name" value="PROKAR_LIPOPROTEIN"/>
    <property type="match status" value="1"/>
</dbReference>
<keyword evidence="3" id="KW-1185">Reference proteome</keyword>
<organism evidence="2 3">
    <name type="scientific">Kaistella montana</name>
    <dbReference type="NCBI Taxonomy" id="1849733"/>
    <lineage>
        <taxon>Bacteria</taxon>
        <taxon>Pseudomonadati</taxon>
        <taxon>Bacteroidota</taxon>
        <taxon>Flavobacteriia</taxon>
        <taxon>Flavobacteriales</taxon>
        <taxon>Weeksellaceae</taxon>
        <taxon>Chryseobacterium group</taxon>
        <taxon>Kaistella</taxon>
    </lineage>
</organism>
<dbReference type="EMBL" id="JBHULG010000001">
    <property type="protein sequence ID" value="MFD2544753.1"/>
    <property type="molecule type" value="Genomic_DNA"/>
</dbReference>
<accession>A0ABW5K8I6</accession>
<evidence type="ECO:0000259" key="1">
    <source>
        <dbReference type="PROSITE" id="PS50853"/>
    </source>
</evidence>
<sequence>MKNSYSIFYIFIFGLFLLGCSRDTIESESQSTLNSAPQKVTVIIDNIQSNSANISWSKAQDADNDSILYDIVLNNVIVLKDSKKLLFKLDNLLELTEYNGKIIAKDTHNNYSETSFNFKTLKYYLKYEKHIYFSLDPNYFSGLVPKEIIKLSDGYLIGGYTGKTNGAIFFALKIDFNGNVIWKKIYENQCFKIEEFKMKKTNNEEVLILGDNFLFKIDRNGNQIWNKKFQEYQNLIGQITSFDIDSDNSIYLVGYRKNTQNNDQIGYLSKLNSEGNLIWEKNYYDSLHYDYFNDIIIDNNKILIFGKIETDKNGFENFYFIKSNKNGDKETTKTFDNNCGGAYSKGIFKRNNGNYILYGFNQCASYKTILREINSNGDLIIQKEYEIGGINTLKESSDNKLVMLGYANSSSSYNSRMFFLATQPNGETIWYKDIYEMGNYYYGEDVIPTEDGGFLFLTRHSKNYVTNPEDNGEIIIYKTDPEGNYK</sequence>
<proteinExistence type="predicted"/>
<feature type="domain" description="Fibronectin type-III" evidence="1">
    <location>
        <begin position="36"/>
        <end position="123"/>
    </location>
</feature>
<dbReference type="InterPro" id="IPR011047">
    <property type="entry name" value="Quinoprotein_ADH-like_sf"/>
</dbReference>
<evidence type="ECO:0000313" key="2">
    <source>
        <dbReference type="EMBL" id="MFD2544753.1"/>
    </source>
</evidence>
<protein>
    <submittedName>
        <fullName evidence="2">Fibronectin type III domain-containing protein</fullName>
    </submittedName>
</protein>
<dbReference type="InterPro" id="IPR013783">
    <property type="entry name" value="Ig-like_fold"/>
</dbReference>
<dbReference type="Proteomes" id="UP001597394">
    <property type="component" value="Unassembled WGS sequence"/>
</dbReference>
<dbReference type="CDD" id="cd00063">
    <property type="entry name" value="FN3"/>
    <property type="match status" value="1"/>
</dbReference>
<dbReference type="RefSeq" id="WP_255928089.1">
    <property type="nucleotide sequence ID" value="NZ_JANFQP010000001.1"/>
</dbReference>
<dbReference type="InterPro" id="IPR036116">
    <property type="entry name" value="FN3_sf"/>
</dbReference>
<dbReference type="SUPFAM" id="SSF49265">
    <property type="entry name" value="Fibronectin type III"/>
    <property type="match status" value="1"/>
</dbReference>
<dbReference type="Gene3D" id="2.60.40.10">
    <property type="entry name" value="Immunoglobulins"/>
    <property type="match status" value="1"/>
</dbReference>
<gene>
    <name evidence="2" type="ORF">ACFSO8_04680</name>
</gene>